<gene>
    <name evidence="1" type="ORF">FWK35_00017740</name>
</gene>
<evidence type="ECO:0000313" key="1">
    <source>
        <dbReference type="EMBL" id="KAF0760914.1"/>
    </source>
</evidence>
<comment type="caution">
    <text evidence="1">The sequence shown here is derived from an EMBL/GenBank/DDBJ whole genome shotgun (WGS) entry which is preliminary data.</text>
</comment>
<name>A0A6G0YST8_APHCR</name>
<dbReference type="OrthoDB" id="7700353at2759"/>
<dbReference type="EMBL" id="VUJU01002541">
    <property type="protein sequence ID" value="KAF0760914.1"/>
    <property type="molecule type" value="Genomic_DNA"/>
</dbReference>
<sequence>MALSLLYQLAIPFISRSFISSFTAECFAIIEALNTISSLPPNKYLVATDSLSCLQALSSNVFNLHPSPVIITIRHILFPLRNLARTFNSYGYQTVQTTLELRKTNSLTS</sequence>
<accession>A0A6G0YST8</accession>
<dbReference type="Proteomes" id="UP000478052">
    <property type="component" value="Unassembled WGS sequence"/>
</dbReference>
<keyword evidence="2" id="KW-1185">Reference proteome</keyword>
<reference evidence="1 2" key="1">
    <citation type="submission" date="2019-08" db="EMBL/GenBank/DDBJ databases">
        <title>Whole genome of Aphis craccivora.</title>
        <authorList>
            <person name="Voronova N.V."/>
            <person name="Shulinski R.S."/>
            <person name="Bandarenka Y.V."/>
            <person name="Zhorov D.G."/>
            <person name="Warner D."/>
        </authorList>
    </citation>
    <scope>NUCLEOTIDE SEQUENCE [LARGE SCALE GENOMIC DNA]</scope>
    <source>
        <strain evidence="1">180601</strain>
        <tissue evidence="1">Whole Body</tissue>
    </source>
</reference>
<keyword evidence="1" id="KW-0808">Transferase</keyword>
<dbReference type="AlphaFoldDB" id="A0A6G0YST8"/>
<organism evidence="1 2">
    <name type="scientific">Aphis craccivora</name>
    <name type="common">Cowpea aphid</name>
    <dbReference type="NCBI Taxonomy" id="307492"/>
    <lineage>
        <taxon>Eukaryota</taxon>
        <taxon>Metazoa</taxon>
        <taxon>Ecdysozoa</taxon>
        <taxon>Arthropoda</taxon>
        <taxon>Hexapoda</taxon>
        <taxon>Insecta</taxon>
        <taxon>Pterygota</taxon>
        <taxon>Neoptera</taxon>
        <taxon>Paraneoptera</taxon>
        <taxon>Hemiptera</taxon>
        <taxon>Sternorrhyncha</taxon>
        <taxon>Aphidomorpha</taxon>
        <taxon>Aphidoidea</taxon>
        <taxon>Aphididae</taxon>
        <taxon>Aphidini</taxon>
        <taxon>Aphis</taxon>
        <taxon>Aphis</taxon>
    </lineage>
</organism>
<keyword evidence="1" id="KW-0548">Nucleotidyltransferase</keyword>
<proteinExistence type="predicted"/>
<protein>
    <submittedName>
        <fullName evidence="1">RNA-directed DNA polymerase from mobile element jockey</fullName>
    </submittedName>
</protein>
<keyword evidence="1" id="KW-0695">RNA-directed DNA polymerase</keyword>
<dbReference type="GO" id="GO:0003964">
    <property type="term" value="F:RNA-directed DNA polymerase activity"/>
    <property type="evidence" value="ECO:0007669"/>
    <property type="project" value="UniProtKB-KW"/>
</dbReference>
<evidence type="ECO:0000313" key="2">
    <source>
        <dbReference type="Proteomes" id="UP000478052"/>
    </source>
</evidence>